<accession>A0A7J6RIE4</accession>
<comment type="caution">
    <text evidence="1">The sequence shown here is derived from an EMBL/GenBank/DDBJ whole genome shotgun (WGS) entry which is preliminary data.</text>
</comment>
<gene>
    <name evidence="1" type="ORF">FOZ63_030449</name>
</gene>
<reference evidence="1 2" key="1">
    <citation type="submission" date="2020-04" db="EMBL/GenBank/DDBJ databases">
        <title>Perkinsus olseni comparative genomics.</title>
        <authorList>
            <person name="Bogema D.R."/>
        </authorList>
    </citation>
    <scope>NUCLEOTIDE SEQUENCE [LARGE SCALE GENOMIC DNA]</scope>
    <source>
        <strain evidence="1 2">ATCC PRA-207</strain>
    </source>
</reference>
<name>A0A7J6RIE4_PEROL</name>
<keyword evidence="2" id="KW-1185">Reference proteome</keyword>
<evidence type="ECO:0000313" key="2">
    <source>
        <dbReference type="Proteomes" id="UP000553632"/>
    </source>
</evidence>
<organism evidence="1 2">
    <name type="scientific">Perkinsus olseni</name>
    <name type="common">Perkinsus atlanticus</name>
    <dbReference type="NCBI Taxonomy" id="32597"/>
    <lineage>
        <taxon>Eukaryota</taxon>
        <taxon>Sar</taxon>
        <taxon>Alveolata</taxon>
        <taxon>Perkinsozoa</taxon>
        <taxon>Perkinsea</taxon>
        <taxon>Perkinsida</taxon>
        <taxon>Perkinsidae</taxon>
        <taxon>Perkinsus</taxon>
    </lineage>
</organism>
<evidence type="ECO:0000313" key="1">
    <source>
        <dbReference type="EMBL" id="KAF4719866.1"/>
    </source>
</evidence>
<dbReference type="AlphaFoldDB" id="A0A7J6RIE4"/>
<dbReference type="Proteomes" id="UP000553632">
    <property type="component" value="Unassembled WGS sequence"/>
</dbReference>
<protein>
    <submittedName>
        <fullName evidence="1">Uncharacterized protein</fullName>
    </submittedName>
</protein>
<proteinExistence type="predicted"/>
<sequence length="172" mass="18576">MYSAHEPTSAPATVIGPIPDFVSLFPPLPEMPGTRVPQQCSFDSPGRIGDSSIKRGFCTEYESYYAHTPRAVMLTPSAGAKILSAAGELSAADLPTTCPPFEFWLLKKLDQSVCVFDYWVRASKSWDTEGILSDLALARAEAAAIDKVDPSQLNSAGELDASHTQRAVPTRE</sequence>
<dbReference type="EMBL" id="JABANO010025651">
    <property type="protein sequence ID" value="KAF4719866.1"/>
    <property type="molecule type" value="Genomic_DNA"/>
</dbReference>